<dbReference type="EMBL" id="HG996468">
    <property type="protein sequence ID" value="CAG1851714.1"/>
    <property type="molecule type" value="Genomic_DNA"/>
</dbReference>
<name>A0A8D7FFP8_MUSAM</name>
<dbReference type="AlphaFoldDB" id="A0A8D7FFP8"/>
<evidence type="ECO:0000256" key="2">
    <source>
        <dbReference type="ARBA" id="ARBA00022676"/>
    </source>
</evidence>
<keyword evidence="5" id="KW-0325">Glycoprotein</keyword>
<dbReference type="GO" id="GO:0016020">
    <property type="term" value="C:membrane"/>
    <property type="evidence" value="ECO:0007669"/>
    <property type="project" value="UniProtKB-SubCell"/>
</dbReference>
<protein>
    <submittedName>
        <fullName evidence="6">(wild Malaysian banana) hypothetical protein</fullName>
    </submittedName>
</protein>
<dbReference type="PANTHER" id="PTHR31042">
    <property type="entry name" value="CORE-2/I-BRANCHING BETA-1,6-N-ACETYLGLUCOSAMINYLTRANSFERASE FAMILY PROTEIN-RELATED"/>
    <property type="match status" value="1"/>
</dbReference>
<dbReference type="InterPro" id="IPR003406">
    <property type="entry name" value="Glyco_trans_14"/>
</dbReference>
<reference evidence="6" key="1">
    <citation type="submission" date="2021-03" db="EMBL/GenBank/DDBJ databases">
        <authorList>
            <consortium name="Genoscope - CEA"/>
            <person name="William W."/>
        </authorList>
    </citation>
    <scope>NUCLEOTIDE SEQUENCE</scope>
    <source>
        <strain evidence="6">Doubled-haploid Pahang</strain>
    </source>
</reference>
<evidence type="ECO:0000313" key="6">
    <source>
        <dbReference type="EMBL" id="CAG1851714.1"/>
    </source>
</evidence>
<comment type="subcellular location">
    <subcellularLocation>
        <location evidence="1">Membrane</location>
        <topology evidence="1">Single-pass type II membrane protein</topology>
    </subcellularLocation>
</comment>
<dbReference type="PANTHER" id="PTHR31042:SF70">
    <property type="entry name" value="OS01G0695200 PROTEIN"/>
    <property type="match status" value="1"/>
</dbReference>
<keyword evidence="4" id="KW-0472">Membrane</keyword>
<evidence type="ECO:0000256" key="1">
    <source>
        <dbReference type="ARBA" id="ARBA00004606"/>
    </source>
</evidence>
<organism evidence="6">
    <name type="scientific">Musa acuminata subsp. malaccensis</name>
    <name type="common">Wild banana</name>
    <name type="synonym">Musa malaccensis</name>
    <dbReference type="NCBI Taxonomy" id="214687"/>
    <lineage>
        <taxon>Eukaryota</taxon>
        <taxon>Viridiplantae</taxon>
        <taxon>Streptophyta</taxon>
        <taxon>Embryophyta</taxon>
        <taxon>Tracheophyta</taxon>
        <taxon>Spermatophyta</taxon>
        <taxon>Magnoliopsida</taxon>
        <taxon>Liliopsida</taxon>
        <taxon>Zingiberales</taxon>
        <taxon>Musaceae</taxon>
        <taxon>Musa</taxon>
    </lineage>
</organism>
<evidence type="ECO:0000256" key="4">
    <source>
        <dbReference type="ARBA" id="ARBA00023136"/>
    </source>
</evidence>
<evidence type="ECO:0000256" key="3">
    <source>
        <dbReference type="ARBA" id="ARBA00022679"/>
    </source>
</evidence>
<dbReference type="GO" id="GO:0016757">
    <property type="term" value="F:glycosyltransferase activity"/>
    <property type="evidence" value="ECO:0007669"/>
    <property type="project" value="UniProtKB-KW"/>
</dbReference>
<dbReference type="Pfam" id="PF02485">
    <property type="entry name" value="Branch"/>
    <property type="match status" value="1"/>
</dbReference>
<keyword evidence="2" id="KW-0328">Glycosyltransferase</keyword>
<dbReference type="InterPro" id="IPR044174">
    <property type="entry name" value="BC10-like"/>
</dbReference>
<sequence length="408" mass="46825">MKKRAPSSSSSLALAALPVARSRLRLGLQLILCVSVLACTLTLIRICSRSPSPVDLVEVPLLAPPKIAFLFLARSNLPLDFVWHTFFQASPSSRIPFSAEEEKYSIYIHSEPGFVFDRTTTRSPFFFGRQLQNGIRVVWGEATMIEAERLLLAVALKDPANQRFALISDSCVPLYNFSYIYSYMMSSSKSFVDSFLDRKDVRYNAKMFPTIPKDRWRKGSQWITLVRKHAETLVADTIVFPVFSKFCKVRSKIMYMTLIVLVPLQRQTGLALGAKQNNKEAAQKEHDCIPDEHYVQTLLSMSHLEDELERRTLTYTSWNQSIDTKDKRSWHPKTFEFPDASLEHIMEIRNINHVYYETEYRTEWCQCNGTFVPCFLFARKFSRSAAMRILNEGLLGPFDAGAFLFTNS</sequence>
<keyword evidence="3" id="KW-0808">Transferase</keyword>
<accession>A0A8D7FFP8</accession>
<evidence type="ECO:0000256" key="5">
    <source>
        <dbReference type="ARBA" id="ARBA00023180"/>
    </source>
</evidence>
<proteinExistence type="predicted"/>
<gene>
    <name evidence="6" type="ORF">GSMUA_188520.1</name>
</gene>